<dbReference type="Gene3D" id="3.40.50.12390">
    <property type="match status" value="1"/>
</dbReference>
<organism evidence="2 3">
    <name type="scientific">Haematococcus lacustris</name>
    <name type="common">Green alga</name>
    <name type="synonym">Haematococcus pluvialis</name>
    <dbReference type="NCBI Taxonomy" id="44745"/>
    <lineage>
        <taxon>Eukaryota</taxon>
        <taxon>Viridiplantae</taxon>
        <taxon>Chlorophyta</taxon>
        <taxon>core chlorophytes</taxon>
        <taxon>Chlorophyceae</taxon>
        <taxon>CS clade</taxon>
        <taxon>Chlamydomonadales</taxon>
        <taxon>Haematococcaceae</taxon>
        <taxon>Haematococcus</taxon>
    </lineage>
</organism>
<dbReference type="GO" id="GO:0004534">
    <property type="term" value="F:5'-3' RNA exonuclease activity"/>
    <property type="evidence" value="ECO:0007669"/>
    <property type="project" value="TreeGrafter"/>
</dbReference>
<accession>A0A6A0AAV9</accession>
<feature type="non-terminal residue" evidence="2">
    <location>
        <position position="1"/>
    </location>
</feature>
<name>A0A6A0AAV9_HAELA</name>
<evidence type="ECO:0000313" key="2">
    <source>
        <dbReference type="EMBL" id="GFH29865.1"/>
    </source>
</evidence>
<feature type="domain" description="Xrn1 N-terminal" evidence="1">
    <location>
        <begin position="1"/>
        <end position="53"/>
    </location>
</feature>
<dbReference type="PANTHER" id="PTHR12341">
    <property type="entry name" value="5'-&gt;3' EXORIBONUCLEASE"/>
    <property type="match status" value="1"/>
</dbReference>
<evidence type="ECO:0000313" key="3">
    <source>
        <dbReference type="Proteomes" id="UP000485058"/>
    </source>
</evidence>
<dbReference type="AlphaFoldDB" id="A0A6A0AAV9"/>
<proteinExistence type="predicted"/>
<dbReference type="GO" id="GO:0003723">
    <property type="term" value="F:RNA binding"/>
    <property type="evidence" value="ECO:0007669"/>
    <property type="project" value="TreeGrafter"/>
</dbReference>
<dbReference type="InterPro" id="IPR027073">
    <property type="entry name" value="5_3_exoribonuclease"/>
</dbReference>
<gene>
    <name evidence="2" type="ORF">HaLaN_28605</name>
</gene>
<dbReference type="Pfam" id="PF03159">
    <property type="entry name" value="XRN_N"/>
    <property type="match status" value="1"/>
</dbReference>
<dbReference type="Proteomes" id="UP000485058">
    <property type="component" value="Unassembled WGS sequence"/>
</dbReference>
<dbReference type="GO" id="GO:0000956">
    <property type="term" value="P:nuclear-transcribed mRNA catabolic process"/>
    <property type="evidence" value="ECO:0007669"/>
    <property type="project" value="TreeGrafter"/>
</dbReference>
<dbReference type="EMBL" id="BLLF01004567">
    <property type="protein sequence ID" value="GFH29865.1"/>
    <property type="molecule type" value="Genomic_DNA"/>
</dbReference>
<sequence length="148" mass="16663">MGVPAFYRWLSQKYPKIVKDVIEDHPEWIDGIEVPVDTSTPNPNGMEFDNLYLYKHQQCPVHHLSSRIKRGLCSTHAQPWQQTTLRFRTPAVGRSKEPQQVEGGRPECASTAAFLLVALAYSLGLAGRGRPPLGQRTAWLKMADNLHS</sequence>
<protein>
    <submittedName>
        <fullName evidence="2">5'-3' exoribonuclease 2</fullName>
    </submittedName>
</protein>
<keyword evidence="3" id="KW-1185">Reference proteome</keyword>
<dbReference type="InterPro" id="IPR004859">
    <property type="entry name" value="Xrn1_N"/>
</dbReference>
<evidence type="ECO:0000259" key="1">
    <source>
        <dbReference type="Pfam" id="PF03159"/>
    </source>
</evidence>
<reference evidence="2 3" key="1">
    <citation type="submission" date="2020-02" db="EMBL/GenBank/DDBJ databases">
        <title>Draft genome sequence of Haematococcus lacustris strain NIES-144.</title>
        <authorList>
            <person name="Morimoto D."/>
            <person name="Nakagawa S."/>
            <person name="Yoshida T."/>
            <person name="Sawayama S."/>
        </authorList>
    </citation>
    <scope>NUCLEOTIDE SEQUENCE [LARGE SCALE GENOMIC DNA]</scope>
    <source>
        <strain evidence="2 3">NIES-144</strain>
    </source>
</reference>
<dbReference type="GO" id="GO:0005634">
    <property type="term" value="C:nucleus"/>
    <property type="evidence" value="ECO:0007669"/>
    <property type="project" value="TreeGrafter"/>
</dbReference>
<comment type="caution">
    <text evidence="2">The sequence shown here is derived from an EMBL/GenBank/DDBJ whole genome shotgun (WGS) entry which is preliminary data.</text>
</comment>
<dbReference type="PANTHER" id="PTHR12341:SF41">
    <property type="entry name" value="5'-3' EXORIBONUCLEASE 2"/>
    <property type="match status" value="1"/>
</dbReference>